<evidence type="ECO:0000313" key="3">
    <source>
        <dbReference type="EMBL" id="KAK1352638.1"/>
    </source>
</evidence>
<dbReference type="Proteomes" id="UP001237642">
    <property type="component" value="Unassembled WGS sequence"/>
</dbReference>
<dbReference type="EMBL" id="JAUIZM010000015">
    <property type="protein sequence ID" value="KAK1352638.1"/>
    <property type="molecule type" value="Genomic_DNA"/>
</dbReference>
<sequence length="320" mass="35850">MAASDSVDLASPVVLHKENSTRIMESSSPVSSPSLDKRLWSSLRDRVDTILENQNSADQPLPVQPNGERSNRAKRMKEDALLLLRGFDSVSSSLSQLSANLTLALQGARDLSRPPTLSEIVHSTLENTETKEEQSKDEEETEETNGSSRGLKRKIDSQERAENEGEANTVIEYGRSLEELGKFKKCKNIAISMANKAASLARELRSVKSDLCFMKQRCALLEEENGRFRDGYTEGLRPEEDDMMRLQMEALLAEKSRLATENTNLTRENECLNQLVEYHQLTSQDLSESCEHDEIRGLCLDFSSPAPALLEEEGEDIKKL</sequence>
<feature type="region of interest" description="Disordered" evidence="2">
    <location>
        <begin position="119"/>
        <end position="167"/>
    </location>
</feature>
<dbReference type="AlphaFoldDB" id="A0AAD8LY25"/>
<keyword evidence="1" id="KW-0175">Coiled coil</keyword>
<name>A0AAD8LY25_9APIA</name>
<dbReference type="PANTHER" id="PTHR31016">
    <property type="entry name" value="OS04G0228100 PROTEIN"/>
    <property type="match status" value="1"/>
</dbReference>
<protein>
    <submittedName>
        <fullName evidence="3">Centrosomal protein</fullName>
    </submittedName>
</protein>
<evidence type="ECO:0000256" key="2">
    <source>
        <dbReference type="SAM" id="MobiDB-lite"/>
    </source>
</evidence>
<keyword evidence="4" id="KW-1185">Reference proteome</keyword>
<reference evidence="3" key="2">
    <citation type="submission" date="2023-05" db="EMBL/GenBank/DDBJ databases">
        <authorList>
            <person name="Schelkunov M.I."/>
        </authorList>
    </citation>
    <scope>NUCLEOTIDE SEQUENCE</scope>
    <source>
        <strain evidence="3">Hsosn_3</strain>
        <tissue evidence="3">Leaf</tissue>
    </source>
</reference>
<accession>A0AAD8LY25</accession>
<feature type="coiled-coil region" evidence="1">
    <location>
        <begin position="248"/>
        <end position="275"/>
    </location>
</feature>
<reference evidence="3" key="1">
    <citation type="submission" date="2023-02" db="EMBL/GenBank/DDBJ databases">
        <title>Genome of toxic invasive species Heracleum sosnowskyi carries increased number of genes despite the absence of recent whole-genome duplications.</title>
        <authorList>
            <person name="Schelkunov M."/>
            <person name="Shtratnikova V."/>
            <person name="Makarenko M."/>
            <person name="Klepikova A."/>
            <person name="Omelchenko D."/>
            <person name="Novikova G."/>
            <person name="Obukhova E."/>
            <person name="Bogdanov V."/>
            <person name="Penin A."/>
            <person name="Logacheva M."/>
        </authorList>
    </citation>
    <scope>NUCLEOTIDE SEQUENCE</scope>
    <source>
        <strain evidence="3">Hsosn_3</strain>
        <tissue evidence="3">Leaf</tissue>
    </source>
</reference>
<evidence type="ECO:0000256" key="1">
    <source>
        <dbReference type="SAM" id="Coils"/>
    </source>
</evidence>
<organism evidence="3 4">
    <name type="scientific">Heracleum sosnowskyi</name>
    <dbReference type="NCBI Taxonomy" id="360622"/>
    <lineage>
        <taxon>Eukaryota</taxon>
        <taxon>Viridiplantae</taxon>
        <taxon>Streptophyta</taxon>
        <taxon>Embryophyta</taxon>
        <taxon>Tracheophyta</taxon>
        <taxon>Spermatophyta</taxon>
        <taxon>Magnoliopsida</taxon>
        <taxon>eudicotyledons</taxon>
        <taxon>Gunneridae</taxon>
        <taxon>Pentapetalae</taxon>
        <taxon>asterids</taxon>
        <taxon>campanulids</taxon>
        <taxon>Apiales</taxon>
        <taxon>Apiaceae</taxon>
        <taxon>Apioideae</taxon>
        <taxon>apioid superclade</taxon>
        <taxon>Tordylieae</taxon>
        <taxon>Tordyliinae</taxon>
        <taxon>Heracleum</taxon>
    </lineage>
</organism>
<gene>
    <name evidence="3" type="ORF">POM88_053069</name>
</gene>
<feature type="region of interest" description="Disordered" evidence="2">
    <location>
        <begin position="53"/>
        <end position="72"/>
    </location>
</feature>
<comment type="caution">
    <text evidence="3">The sequence shown here is derived from an EMBL/GenBank/DDBJ whole genome shotgun (WGS) entry which is preliminary data.</text>
</comment>
<dbReference type="PANTHER" id="PTHR31016:SF2">
    <property type="entry name" value="OS04G0228100 PROTEIN"/>
    <property type="match status" value="1"/>
</dbReference>
<evidence type="ECO:0000313" key="4">
    <source>
        <dbReference type="Proteomes" id="UP001237642"/>
    </source>
</evidence>
<feature type="compositionally biased region" description="Basic and acidic residues" evidence="2">
    <location>
        <begin position="153"/>
        <end position="163"/>
    </location>
</feature>
<proteinExistence type="predicted"/>